<dbReference type="Proteomes" id="UP000005239">
    <property type="component" value="Unassembled WGS sequence"/>
</dbReference>
<feature type="compositionally biased region" description="Basic and acidic residues" evidence="1">
    <location>
        <begin position="1"/>
        <end position="20"/>
    </location>
</feature>
<dbReference type="AlphaFoldDB" id="A0A2A6CRM4"/>
<evidence type="ECO:0000313" key="3">
    <source>
        <dbReference type="Proteomes" id="UP000005239"/>
    </source>
</evidence>
<name>A0A2A6CRM4_PRIPA</name>
<evidence type="ECO:0000256" key="1">
    <source>
        <dbReference type="SAM" id="MobiDB-lite"/>
    </source>
</evidence>
<organism evidence="2 3">
    <name type="scientific">Pristionchus pacificus</name>
    <name type="common">Parasitic nematode worm</name>
    <dbReference type="NCBI Taxonomy" id="54126"/>
    <lineage>
        <taxon>Eukaryota</taxon>
        <taxon>Metazoa</taxon>
        <taxon>Ecdysozoa</taxon>
        <taxon>Nematoda</taxon>
        <taxon>Chromadorea</taxon>
        <taxon>Rhabditida</taxon>
        <taxon>Rhabditina</taxon>
        <taxon>Diplogasteromorpha</taxon>
        <taxon>Diplogasteroidea</taxon>
        <taxon>Neodiplogasteridae</taxon>
        <taxon>Pristionchus</taxon>
    </lineage>
</organism>
<reference evidence="3" key="1">
    <citation type="journal article" date="2008" name="Nat. Genet.">
        <title>The Pristionchus pacificus genome provides a unique perspective on nematode lifestyle and parasitism.</title>
        <authorList>
            <person name="Dieterich C."/>
            <person name="Clifton S.W."/>
            <person name="Schuster L.N."/>
            <person name="Chinwalla A."/>
            <person name="Delehaunty K."/>
            <person name="Dinkelacker I."/>
            <person name="Fulton L."/>
            <person name="Fulton R."/>
            <person name="Godfrey J."/>
            <person name="Minx P."/>
            <person name="Mitreva M."/>
            <person name="Roeseler W."/>
            <person name="Tian H."/>
            <person name="Witte H."/>
            <person name="Yang S.P."/>
            <person name="Wilson R.K."/>
            <person name="Sommer R.J."/>
        </authorList>
    </citation>
    <scope>NUCLEOTIDE SEQUENCE [LARGE SCALE GENOMIC DNA]</scope>
    <source>
        <strain evidence="3">PS312</strain>
    </source>
</reference>
<sequence length="77" mass="8686">MDESRDRRMILIHTKSKEATSSKTKPGASVQNSRDPSCKPSMRPSLSNDGPKFGKYSGEIQIIIKEDEWISTLVLNY</sequence>
<proteinExistence type="predicted"/>
<dbReference type="EnsemblMetazoa" id="PPA44630.1">
    <property type="protein sequence ID" value="PPA44630.1"/>
    <property type="gene ID" value="WBGene00282999"/>
</dbReference>
<keyword evidence="3" id="KW-1185">Reference proteome</keyword>
<feature type="region of interest" description="Disordered" evidence="1">
    <location>
        <begin position="1"/>
        <end position="53"/>
    </location>
</feature>
<accession>A0A2A6CRM4</accession>
<gene>
    <name evidence="2" type="primary">WBGene00282999</name>
</gene>
<evidence type="ECO:0000313" key="2">
    <source>
        <dbReference type="EnsemblMetazoa" id="PPA44630.1"/>
    </source>
</evidence>
<accession>A0A8R1Z3G4</accession>
<protein>
    <submittedName>
        <fullName evidence="2">Uncharacterized protein</fullName>
    </submittedName>
</protein>
<reference evidence="2" key="2">
    <citation type="submission" date="2022-06" db="UniProtKB">
        <authorList>
            <consortium name="EnsemblMetazoa"/>
        </authorList>
    </citation>
    <scope>IDENTIFICATION</scope>
    <source>
        <strain evidence="2">PS312</strain>
    </source>
</reference>